<dbReference type="Proteomes" id="UP000545493">
    <property type="component" value="Unassembled WGS sequence"/>
</dbReference>
<evidence type="ECO:0000313" key="4">
    <source>
        <dbReference type="Proteomes" id="UP000545493"/>
    </source>
</evidence>
<dbReference type="Pfam" id="PF12697">
    <property type="entry name" value="Abhydrolase_6"/>
    <property type="match status" value="1"/>
</dbReference>
<comment type="caution">
    <text evidence="3">The sequence shown here is derived from an EMBL/GenBank/DDBJ whole genome shotgun (WGS) entry which is preliminary data.</text>
</comment>
<dbReference type="GO" id="GO:0016020">
    <property type="term" value="C:membrane"/>
    <property type="evidence" value="ECO:0007669"/>
    <property type="project" value="TreeGrafter"/>
</dbReference>
<dbReference type="PANTHER" id="PTHR43798">
    <property type="entry name" value="MONOACYLGLYCEROL LIPASE"/>
    <property type="match status" value="1"/>
</dbReference>
<dbReference type="InterPro" id="IPR000073">
    <property type="entry name" value="AB_hydrolase_1"/>
</dbReference>
<proteinExistence type="predicted"/>
<dbReference type="PRINTS" id="PR00111">
    <property type="entry name" value="ABHYDROLASE"/>
</dbReference>
<name>A0A7X5ZQJ0_9PSEU</name>
<dbReference type="PANTHER" id="PTHR43798:SF31">
    <property type="entry name" value="AB HYDROLASE SUPERFAMILY PROTEIN YCLE"/>
    <property type="match status" value="1"/>
</dbReference>
<evidence type="ECO:0000313" key="3">
    <source>
        <dbReference type="EMBL" id="NIJ11889.1"/>
    </source>
</evidence>
<dbReference type="InterPro" id="IPR050266">
    <property type="entry name" value="AB_hydrolase_sf"/>
</dbReference>
<dbReference type="InterPro" id="IPR029058">
    <property type="entry name" value="AB_hydrolase_fold"/>
</dbReference>
<dbReference type="AlphaFoldDB" id="A0A7X5ZQJ0"/>
<organism evidence="3 4">
    <name type="scientific">Saccharomonospora amisosensis</name>
    <dbReference type="NCBI Taxonomy" id="1128677"/>
    <lineage>
        <taxon>Bacteria</taxon>
        <taxon>Bacillati</taxon>
        <taxon>Actinomycetota</taxon>
        <taxon>Actinomycetes</taxon>
        <taxon>Pseudonocardiales</taxon>
        <taxon>Pseudonocardiaceae</taxon>
        <taxon>Saccharomonospora</taxon>
    </lineage>
</organism>
<protein>
    <submittedName>
        <fullName evidence="3">Pimeloyl-ACP methyl ester carboxylesterase</fullName>
    </submittedName>
</protein>
<feature type="domain" description="AB hydrolase-1" evidence="2">
    <location>
        <begin position="27"/>
        <end position="255"/>
    </location>
</feature>
<dbReference type="EMBL" id="JAAOYM010000001">
    <property type="protein sequence ID" value="NIJ11889.1"/>
    <property type="molecule type" value="Genomic_DNA"/>
</dbReference>
<reference evidence="3 4" key="1">
    <citation type="submission" date="2020-03" db="EMBL/GenBank/DDBJ databases">
        <title>Sequencing the genomes of 1000 actinobacteria strains.</title>
        <authorList>
            <person name="Klenk H.-P."/>
        </authorList>
    </citation>
    <scope>NUCLEOTIDE SEQUENCE [LARGE SCALE GENOMIC DNA]</scope>
    <source>
        <strain evidence="3 4">DSM 45685</strain>
    </source>
</reference>
<keyword evidence="1" id="KW-0378">Hydrolase</keyword>
<dbReference type="GO" id="GO:0016787">
    <property type="term" value="F:hydrolase activity"/>
    <property type="evidence" value="ECO:0007669"/>
    <property type="project" value="UniProtKB-KW"/>
</dbReference>
<sequence length="271" mass="28820">MMIDVGGTPIACTDTGVPAGSPGAETILFGHGLLFGGWMFAPQIAALRQRYRCVTIDWRGQGDTPGTGDAGMDTLTRDAVGLIERLGIAPVHWVGLSMGGFVGQRVAARHGELLRSLTLLGTSAGPENPRRVREYRRLATLLRLVGIGPIAGAVKPYLFGPRFLADPEGRRAVAAWQDRLRRGDRAALREAVRGVTDRAPVEAEITGITVPTLVVVGADDNATPPHEAERIAALIPGARLEVVARCGHTSSLERSDVITGLLERFLAGGRQ</sequence>
<evidence type="ECO:0000256" key="1">
    <source>
        <dbReference type="ARBA" id="ARBA00022801"/>
    </source>
</evidence>
<evidence type="ECO:0000259" key="2">
    <source>
        <dbReference type="Pfam" id="PF12697"/>
    </source>
</evidence>
<accession>A0A7X5ZQJ0</accession>
<dbReference type="SUPFAM" id="SSF53474">
    <property type="entry name" value="alpha/beta-Hydrolases"/>
    <property type="match status" value="1"/>
</dbReference>
<keyword evidence="4" id="KW-1185">Reference proteome</keyword>
<gene>
    <name evidence="3" type="ORF">FHU38_002233</name>
</gene>
<dbReference type="Gene3D" id="3.40.50.1820">
    <property type="entry name" value="alpha/beta hydrolase"/>
    <property type="match status" value="1"/>
</dbReference>